<evidence type="ECO:0000313" key="1">
    <source>
        <dbReference type="EMBL" id="PWY97779.1"/>
    </source>
</evidence>
<name>A0A317XJ12_9BASI</name>
<organism evidence="1 2">
    <name type="scientific">Testicularia cyperi</name>
    <dbReference type="NCBI Taxonomy" id="1882483"/>
    <lineage>
        <taxon>Eukaryota</taxon>
        <taxon>Fungi</taxon>
        <taxon>Dikarya</taxon>
        <taxon>Basidiomycota</taxon>
        <taxon>Ustilaginomycotina</taxon>
        <taxon>Ustilaginomycetes</taxon>
        <taxon>Ustilaginales</taxon>
        <taxon>Anthracoideaceae</taxon>
        <taxon>Testicularia</taxon>
    </lineage>
</organism>
<keyword evidence="2" id="KW-1185">Reference proteome</keyword>
<sequence>MAITSLAGALTFFFLSDLAWRSDLSRLSRPASAAEQGCTVREVTRLTSCKITTSVASRLLSVFLFFCSLSLSLSLFQTLEAAQKRGANNNELAPSPRAWLESFELASGE</sequence>
<dbReference type="InParanoid" id="A0A317XJ12"/>
<gene>
    <name evidence="1" type="ORF">BCV70DRAFT_45381</name>
</gene>
<proteinExistence type="predicted"/>
<evidence type="ECO:0000313" key="2">
    <source>
        <dbReference type="Proteomes" id="UP000246740"/>
    </source>
</evidence>
<accession>A0A317XJ12</accession>
<dbReference type="EMBL" id="KZ819202">
    <property type="protein sequence ID" value="PWY97779.1"/>
    <property type="molecule type" value="Genomic_DNA"/>
</dbReference>
<reference evidence="1 2" key="1">
    <citation type="journal article" date="2018" name="Mol. Biol. Evol.">
        <title>Broad Genomic Sampling Reveals a Smut Pathogenic Ancestry of the Fungal Clade Ustilaginomycotina.</title>
        <authorList>
            <person name="Kijpornyongpan T."/>
            <person name="Mondo S.J."/>
            <person name="Barry K."/>
            <person name="Sandor L."/>
            <person name="Lee J."/>
            <person name="Lipzen A."/>
            <person name="Pangilinan J."/>
            <person name="LaButti K."/>
            <person name="Hainaut M."/>
            <person name="Henrissat B."/>
            <person name="Grigoriev I.V."/>
            <person name="Spatafora J.W."/>
            <person name="Aime M.C."/>
        </authorList>
    </citation>
    <scope>NUCLEOTIDE SEQUENCE [LARGE SCALE GENOMIC DNA]</scope>
    <source>
        <strain evidence="1 2">MCA 3645</strain>
    </source>
</reference>
<dbReference type="Proteomes" id="UP000246740">
    <property type="component" value="Unassembled WGS sequence"/>
</dbReference>
<dbReference type="AlphaFoldDB" id="A0A317XJ12"/>
<protein>
    <submittedName>
        <fullName evidence="1">Uncharacterized protein</fullName>
    </submittedName>
</protein>